<proteinExistence type="predicted"/>
<evidence type="ECO:0000259" key="2">
    <source>
        <dbReference type="Pfam" id="PF02093"/>
    </source>
</evidence>
<dbReference type="InterPro" id="IPR003036">
    <property type="entry name" value="Gag_P30"/>
</dbReference>
<dbReference type="InterPro" id="IPR050462">
    <property type="entry name" value="Retroviral_Gag-Pol_poly"/>
</dbReference>
<gene>
    <name evidence="3" type="ORF">QTO34_010598</name>
</gene>
<feature type="region of interest" description="Disordered" evidence="1">
    <location>
        <begin position="157"/>
        <end position="235"/>
    </location>
</feature>
<evidence type="ECO:0000313" key="3">
    <source>
        <dbReference type="EMBL" id="KAK1330409.1"/>
    </source>
</evidence>
<dbReference type="EMBL" id="JAULJE010000021">
    <property type="protein sequence ID" value="KAK1330409.1"/>
    <property type="molecule type" value="Genomic_DNA"/>
</dbReference>
<dbReference type="Proteomes" id="UP001177744">
    <property type="component" value="Unassembled WGS sequence"/>
</dbReference>
<dbReference type="InterPro" id="IPR008919">
    <property type="entry name" value="Retrov_capsid_N"/>
</dbReference>
<organism evidence="3 4">
    <name type="scientific">Cnephaeus nilssonii</name>
    <name type="common">Northern bat</name>
    <name type="synonym">Eptesicus nilssonii</name>
    <dbReference type="NCBI Taxonomy" id="3371016"/>
    <lineage>
        <taxon>Eukaryota</taxon>
        <taxon>Metazoa</taxon>
        <taxon>Chordata</taxon>
        <taxon>Craniata</taxon>
        <taxon>Vertebrata</taxon>
        <taxon>Euteleostomi</taxon>
        <taxon>Mammalia</taxon>
        <taxon>Eutheria</taxon>
        <taxon>Laurasiatheria</taxon>
        <taxon>Chiroptera</taxon>
        <taxon>Yangochiroptera</taxon>
        <taxon>Vespertilionidae</taxon>
        <taxon>Cnephaeus</taxon>
    </lineage>
</organism>
<dbReference type="GO" id="GO:0019068">
    <property type="term" value="P:virion assembly"/>
    <property type="evidence" value="ECO:0007669"/>
    <property type="project" value="InterPro"/>
</dbReference>
<dbReference type="SUPFAM" id="SSF47943">
    <property type="entry name" value="Retrovirus capsid protein, N-terminal core domain"/>
    <property type="match status" value="1"/>
</dbReference>
<protein>
    <recommendedName>
        <fullName evidence="2">Core shell protein Gag P30 domain-containing protein</fullName>
    </recommendedName>
</protein>
<evidence type="ECO:0000313" key="4">
    <source>
        <dbReference type="Proteomes" id="UP001177744"/>
    </source>
</evidence>
<dbReference type="Gene3D" id="1.10.375.10">
    <property type="entry name" value="Human Immunodeficiency Virus Type 1 Capsid Protein"/>
    <property type="match status" value="1"/>
</dbReference>
<dbReference type="Gene3D" id="4.10.60.10">
    <property type="entry name" value="Zinc finger, CCHC-type"/>
    <property type="match status" value="1"/>
</dbReference>
<name>A0AA40HFV4_CNENI</name>
<dbReference type="GO" id="GO:0008270">
    <property type="term" value="F:zinc ion binding"/>
    <property type="evidence" value="ECO:0007669"/>
    <property type="project" value="InterPro"/>
</dbReference>
<feature type="compositionally biased region" description="Basic and acidic residues" evidence="1">
    <location>
        <begin position="165"/>
        <end position="175"/>
    </location>
</feature>
<dbReference type="PANTHER" id="PTHR33166">
    <property type="entry name" value="GAG_P30 DOMAIN-CONTAINING PROTEIN"/>
    <property type="match status" value="1"/>
</dbReference>
<evidence type="ECO:0000256" key="1">
    <source>
        <dbReference type="SAM" id="MobiDB-lite"/>
    </source>
</evidence>
<dbReference type="AlphaFoldDB" id="A0AA40HFV4"/>
<dbReference type="InterPro" id="IPR036875">
    <property type="entry name" value="Znf_CCHC_sf"/>
</dbReference>
<feature type="compositionally biased region" description="Basic and acidic residues" evidence="1">
    <location>
        <begin position="186"/>
        <end position="202"/>
    </location>
</feature>
<accession>A0AA40HFV4</accession>
<sequence length="235" mass="26340">MVDLLESIFQTQKPTWVDCKQLLYTFFNTEELMRIVTGSEGVRAGAKKPTNMAKTSEVFQKPGESPAAFYERLCEAYRVYTPFNPGAPEYQTMVNSAFVGQAQPDIRRKLQKLEGFAGKNASELLEVANKLFINRDRAAKKEAEERLKQKATLIAAAVKESSSQTDKKGKQEPRPGGRRTNLKGDQCAHCKDFGHWKNECPKLQKGRPRSSNPPSRYRPELPEANLIGLTAADSD</sequence>
<dbReference type="GO" id="GO:0003676">
    <property type="term" value="F:nucleic acid binding"/>
    <property type="evidence" value="ECO:0007669"/>
    <property type="project" value="InterPro"/>
</dbReference>
<comment type="caution">
    <text evidence="3">The sequence shown here is derived from an EMBL/GenBank/DDBJ whole genome shotgun (WGS) entry which is preliminary data.</text>
</comment>
<dbReference type="Pfam" id="PF02093">
    <property type="entry name" value="Gag_p30"/>
    <property type="match status" value="1"/>
</dbReference>
<reference evidence="3" key="1">
    <citation type="submission" date="2023-06" db="EMBL/GenBank/DDBJ databases">
        <title>Reference genome for the Northern bat (Eptesicus nilssonii), a most northern bat species.</title>
        <authorList>
            <person name="Laine V.N."/>
            <person name="Pulliainen A.T."/>
            <person name="Lilley T.M."/>
        </authorList>
    </citation>
    <scope>NUCLEOTIDE SEQUENCE</scope>
    <source>
        <strain evidence="3">BLF_Eptnil</strain>
        <tissue evidence="3">Kidney</tissue>
    </source>
</reference>
<dbReference type="SUPFAM" id="SSF57756">
    <property type="entry name" value="Retrovirus zinc finger-like domains"/>
    <property type="match status" value="1"/>
</dbReference>
<keyword evidence="4" id="KW-1185">Reference proteome</keyword>
<feature type="domain" description="Core shell protein Gag P30" evidence="2">
    <location>
        <begin position="41"/>
        <end position="132"/>
    </location>
</feature>